<dbReference type="InterPro" id="IPR043894">
    <property type="entry name" value="MupG_C"/>
</dbReference>
<evidence type="ECO:0000259" key="1">
    <source>
        <dbReference type="Pfam" id="PF05913"/>
    </source>
</evidence>
<dbReference type="Pfam" id="PF05913">
    <property type="entry name" value="MupG_C"/>
    <property type="match status" value="1"/>
</dbReference>
<dbReference type="SUPFAM" id="SSF50891">
    <property type="entry name" value="Cyclophilin-like"/>
    <property type="match status" value="1"/>
</dbReference>
<dbReference type="InterPro" id="IPR029000">
    <property type="entry name" value="Cyclophilin-like_dom_sf"/>
</dbReference>
<sequence>MDFGMSVYLTKDYNFHQNINYIDMARQHGMNSVFTSLHLPEINYEEKLDEFFALAKEVKSRGMNFTVDISPYTMNVLNSSVDNLKTFSESGVNCIRVDYGFDLEEISTMTRNEFDIKIQINASTITPAQLEALKKFEADFTRISSCHNFYPRPETGLSYKFFFEKTKLLKSFGLPVYAFIPSREGRRGPIYDGLPTLEMHRNIKPGIAARHLIYTCLIDGVYFGDAYASYSEIKEVMDIDPEIIDLSIELTPGISCEEKNIVFAPVHTNRLDTSDIIIRSEESRGYAKIGEKIKPRNTVERRAFSVTIDNEKYLRYSGELQIVLKDLPADGRVNVVGFIPEDEHILVSQINPGTKFRFRKG</sequence>
<dbReference type="PANTHER" id="PTHR38435">
    <property type="match status" value="1"/>
</dbReference>
<dbReference type="Proteomes" id="UP000280960">
    <property type="component" value="Chromosome"/>
</dbReference>
<evidence type="ECO:0000259" key="2">
    <source>
        <dbReference type="Pfam" id="PF19200"/>
    </source>
</evidence>
<name>A0A3G2R836_9FIRM</name>
<feature type="domain" description="6-phospho-N-acetylmuramidase N-terminal" evidence="2">
    <location>
        <begin position="3"/>
        <end position="236"/>
    </location>
</feature>
<organism evidence="3 4">
    <name type="scientific">Biomaibacter acetigenes</name>
    <dbReference type="NCBI Taxonomy" id="2316383"/>
    <lineage>
        <taxon>Bacteria</taxon>
        <taxon>Bacillati</taxon>
        <taxon>Bacillota</taxon>
        <taxon>Clostridia</taxon>
        <taxon>Thermosediminibacterales</taxon>
        <taxon>Tepidanaerobacteraceae</taxon>
        <taxon>Biomaibacter</taxon>
    </lineage>
</organism>
<reference evidence="3 4" key="1">
    <citation type="submission" date="2018-10" db="EMBL/GenBank/DDBJ databases">
        <authorList>
            <person name="Zhang X."/>
        </authorList>
    </citation>
    <scope>NUCLEOTIDE SEQUENCE [LARGE SCALE GENOMIC DNA]</scope>
    <source>
        <strain evidence="3 4">SK-G1</strain>
    </source>
</reference>
<protein>
    <submittedName>
        <fullName evidence="3">DUF871 domain-containing protein</fullName>
    </submittedName>
</protein>
<dbReference type="InterPro" id="IPR043797">
    <property type="entry name" value="MupG_N"/>
</dbReference>
<dbReference type="InterPro" id="IPR017853">
    <property type="entry name" value="GH"/>
</dbReference>
<feature type="domain" description="6-phospho-N-acetylmuramidase C-terminal" evidence="1">
    <location>
        <begin position="245"/>
        <end position="359"/>
    </location>
</feature>
<accession>A0A3G2R836</accession>
<dbReference type="EMBL" id="CP033169">
    <property type="protein sequence ID" value="AYO31535.1"/>
    <property type="molecule type" value="Genomic_DNA"/>
</dbReference>
<keyword evidence="4" id="KW-1185">Reference proteome</keyword>
<dbReference type="InterPro" id="IPR013785">
    <property type="entry name" value="Aldolase_TIM"/>
</dbReference>
<dbReference type="PANTHER" id="PTHR38435:SF2">
    <property type="entry name" value="DUF871 DOMAIN-CONTAINING PROTEIN"/>
    <property type="match status" value="1"/>
</dbReference>
<dbReference type="Gene3D" id="3.20.20.70">
    <property type="entry name" value="Aldolase class I"/>
    <property type="match status" value="1"/>
</dbReference>
<evidence type="ECO:0000313" key="3">
    <source>
        <dbReference type="EMBL" id="AYO31535.1"/>
    </source>
</evidence>
<evidence type="ECO:0000313" key="4">
    <source>
        <dbReference type="Proteomes" id="UP000280960"/>
    </source>
</evidence>
<dbReference type="AlphaFoldDB" id="A0A3G2R836"/>
<dbReference type="Pfam" id="PF19200">
    <property type="entry name" value="MupG_N"/>
    <property type="match status" value="1"/>
</dbReference>
<dbReference type="RefSeq" id="WP_122015327.1">
    <property type="nucleotide sequence ID" value="NZ_CP033169.1"/>
</dbReference>
<proteinExistence type="predicted"/>
<dbReference type="SUPFAM" id="SSF51445">
    <property type="entry name" value="(Trans)glycosidases"/>
    <property type="match status" value="1"/>
</dbReference>
<dbReference type="InterPro" id="IPR008589">
    <property type="entry name" value="MupG"/>
</dbReference>
<gene>
    <name evidence="3" type="ORF">D2962_13835</name>
</gene>
<dbReference type="KEGG" id="bacg:D2962_13835"/>
<dbReference type="Gene3D" id="2.40.100.10">
    <property type="entry name" value="Cyclophilin-like"/>
    <property type="match status" value="1"/>
</dbReference>